<evidence type="ECO:0000259" key="1">
    <source>
        <dbReference type="Pfam" id="PF01738"/>
    </source>
</evidence>
<evidence type="ECO:0000313" key="3">
    <source>
        <dbReference type="Proteomes" id="UP000092713"/>
    </source>
</evidence>
<keyword evidence="2" id="KW-0378">Hydrolase</keyword>
<dbReference type="EMBL" id="LOCQ01000055">
    <property type="protein sequence ID" value="OBV39055.1"/>
    <property type="molecule type" value="Genomic_DNA"/>
</dbReference>
<dbReference type="InterPro" id="IPR002925">
    <property type="entry name" value="Dienelactn_hydro"/>
</dbReference>
<dbReference type="PATRIC" id="fig|1747903.4.peg.2622"/>
<dbReference type="STRING" id="1747903.ASR47_1008116"/>
<organism evidence="2 3">
    <name type="scientific">Janthinobacterium psychrotolerans</name>
    <dbReference type="NCBI Taxonomy" id="1747903"/>
    <lineage>
        <taxon>Bacteria</taxon>
        <taxon>Pseudomonadati</taxon>
        <taxon>Pseudomonadota</taxon>
        <taxon>Betaproteobacteria</taxon>
        <taxon>Burkholderiales</taxon>
        <taxon>Oxalobacteraceae</taxon>
        <taxon>Janthinobacterium</taxon>
    </lineage>
</organism>
<dbReference type="InterPro" id="IPR029058">
    <property type="entry name" value="AB_hydrolase_fold"/>
</dbReference>
<proteinExistence type="predicted"/>
<gene>
    <name evidence="2" type="ORF">ASR47_1008116</name>
</gene>
<reference evidence="2 3" key="1">
    <citation type="submission" date="2016-04" db="EMBL/GenBank/DDBJ databases">
        <title>Draft genome sequence of Janthinobacterium psychrotolerans sp. nov., isolated from freshwater sediments in Denmark.</title>
        <authorList>
            <person name="Gong X."/>
            <person name="Skrivergaard S."/>
            <person name="Korsgaard B.S."/>
            <person name="Schreiber L."/>
            <person name="Marshall I.P."/>
            <person name="Finster K."/>
            <person name="Schramm A."/>
        </authorList>
    </citation>
    <scope>NUCLEOTIDE SEQUENCE [LARGE SCALE GENOMIC DNA]</scope>
    <source>
        <strain evidence="2 3">S3-2</strain>
    </source>
</reference>
<dbReference type="SUPFAM" id="SSF53474">
    <property type="entry name" value="alpha/beta-Hydrolases"/>
    <property type="match status" value="1"/>
</dbReference>
<dbReference type="OrthoDB" id="9787933at2"/>
<dbReference type="AlphaFoldDB" id="A0A1A7C2V5"/>
<dbReference type="PANTHER" id="PTHR46623:SF6">
    <property type="entry name" value="ALPHA_BETA-HYDROLASES SUPERFAMILY PROTEIN"/>
    <property type="match status" value="1"/>
</dbReference>
<feature type="domain" description="Dienelactone hydrolase" evidence="1">
    <location>
        <begin position="71"/>
        <end position="291"/>
    </location>
</feature>
<dbReference type="Gene3D" id="3.40.50.1820">
    <property type="entry name" value="alpha/beta hydrolase"/>
    <property type="match status" value="1"/>
</dbReference>
<protein>
    <submittedName>
        <fullName evidence="2">Carboxymethylenebutenolidase</fullName>
        <ecNumber evidence="2">3.1.1.45</ecNumber>
    </submittedName>
</protein>
<keyword evidence="3" id="KW-1185">Reference proteome</keyword>
<dbReference type="PANTHER" id="PTHR46623">
    <property type="entry name" value="CARBOXYMETHYLENEBUTENOLIDASE-RELATED"/>
    <property type="match status" value="1"/>
</dbReference>
<dbReference type="InterPro" id="IPR051049">
    <property type="entry name" value="Dienelactone_hydrolase-like"/>
</dbReference>
<sequence>MKDMITDVESLLGQSTLTGPDGRRGFLKVALGTGFAVAVMPVAAQNVIKTDGVGLISGTVMVKVDGQDVPVYASQPEGKTGLPVILVISEIFGVHEHIADMARRFAKQGYLALAPDLFVRQGDATKVASIPELMKNIVGKTPDAQVMSDLDAIVAWARQNGGDTARLGITGFCWGGRITWLYAAHNPAVKAGVAWYGRLVGESTAITPQHPVDIAPTLAAPVLGLYGGKDTGIPQESIEKMKAALAKGSSKSEFVVYPDAGHAFNADYRPSYVAADARDGYARCLAWFKAHGVA</sequence>
<dbReference type="RefSeq" id="WP_065308278.1">
    <property type="nucleotide sequence ID" value="NZ_LOCQ01000055.1"/>
</dbReference>
<accession>A0A1A7C2V5</accession>
<dbReference type="Pfam" id="PF01738">
    <property type="entry name" value="DLH"/>
    <property type="match status" value="1"/>
</dbReference>
<evidence type="ECO:0000313" key="2">
    <source>
        <dbReference type="EMBL" id="OBV39055.1"/>
    </source>
</evidence>
<dbReference type="Proteomes" id="UP000092713">
    <property type="component" value="Unassembled WGS sequence"/>
</dbReference>
<dbReference type="GO" id="GO:0008806">
    <property type="term" value="F:carboxymethylenebutenolidase activity"/>
    <property type="evidence" value="ECO:0007669"/>
    <property type="project" value="UniProtKB-EC"/>
</dbReference>
<name>A0A1A7C2V5_9BURK</name>
<comment type="caution">
    <text evidence="2">The sequence shown here is derived from an EMBL/GenBank/DDBJ whole genome shotgun (WGS) entry which is preliminary data.</text>
</comment>
<dbReference type="EC" id="3.1.1.45" evidence="2"/>